<accession>A0ABS8BUM4</accession>
<dbReference type="PANTHER" id="PTHR35562">
    <property type="entry name" value="DNA ENDONUCLEASE SMRA-RELATED"/>
    <property type="match status" value="1"/>
</dbReference>
<feature type="compositionally biased region" description="Basic and acidic residues" evidence="1">
    <location>
        <begin position="7"/>
        <end position="19"/>
    </location>
</feature>
<organism evidence="3 4">
    <name type="scientific">Loktanella gaetbuli</name>
    <dbReference type="NCBI Taxonomy" id="2881335"/>
    <lineage>
        <taxon>Bacteria</taxon>
        <taxon>Pseudomonadati</taxon>
        <taxon>Pseudomonadota</taxon>
        <taxon>Alphaproteobacteria</taxon>
        <taxon>Rhodobacterales</taxon>
        <taxon>Roseobacteraceae</taxon>
        <taxon>Loktanella</taxon>
    </lineage>
</organism>
<dbReference type="PROSITE" id="PS50828">
    <property type="entry name" value="SMR"/>
    <property type="match status" value="1"/>
</dbReference>
<dbReference type="PANTHER" id="PTHR35562:SF2">
    <property type="entry name" value="DNA ENDONUCLEASE SMRA-RELATED"/>
    <property type="match status" value="1"/>
</dbReference>
<dbReference type="SUPFAM" id="SSF160443">
    <property type="entry name" value="SMR domain-like"/>
    <property type="match status" value="1"/>
</dbReference>
<dbReference type="RefSeq" id="WP_226748000.1">
    <property type="nucleotide sequence ID" value="NZ_JAJATZ010000003.1"/>
</dbReference>
<evidence type="ECO:0000256" key="1">
    <source>
        <dbReference type="SAM" id="MobiDB-lite"/>
    </source>
</evidence>
<dbReference type="Proteomes" id="UP001138961">
    <property type="component" value="Unassembled WGS sequence"/>
</dbReference>
<evidence type="ECO:0000259" key="2">
    <source>
        <dbReference type="PROSITE" id="PS50828"/>
    </source>
</evidence>
<evidence type="ECO:0000313" key="4">
    <source>
        <dbReference type="Proteomes" id="UP001138961"/>
    </source>
</evidence>
<dbReference type="InterPro" id="IPR036063">
    <property type="entry name" value="Smr_dom_sf"/>
</dbReference>
<dbReference type="EMBL" id="JAJATZ010000003">
    <property type="protein sequence ID" value="MCB5199201.1"/>
    <property type="molecule type" value="Genomic_DNA"/>
</dbReference>
<dbReference type="InterPro" id="IPR002625">
    <property type="entry name" value="Smr_dom"/>
</dbReference>
<evidence type="ECO:0000313" key="3">
    <source>
        <dbReference type="EMBL" id="MCB5199201.1"/>
    </source>
</evidence>
<proteinExistence type="predicted"/>
<gene>
    <name evidence="3" type="ORF">LGQ03_08105</name>
</gene>
<protein>
    <submittedName>
        <fullName evidence="3">Smr/MutS family protein</fullName>
    </submittedName>
</protein>
<comment type="caution">
    <text evidence="3">The sequence shown here is derived from an EMBL/GenBank/DDBJ whole genome shotgun (WGS) entry which is preliminary data.</text>
</comment>
<feature type="domain" description="Smr" evidence="2">
    <location>
        <begin position="103"/>
        <end position="190"/>
    </location>
</feature>
<reference evidence="3" key="1">
    <citation type="submission" date="2021-10" db="EMBL/GenBank/DDBJ databases">
        <title>Loktanella gaetbuli sp. nov., isolated from a tidal flat.</title>
        <authorList>
            <person name="Park S."/>
            <person name="Yoon J.-H."/>
        </authorList>
    </citation>
    <scope>NUCLEOTIDE SEQUENCE</scope>
    <source>
        <strain evidence="3">TSTF-M6</strain>
    </source>
</reference>
<dbReference type="Gene3D" id="3.30.1370.110">
    <property type="match status" value="1"/>
</dbReference>
<keyword evidence="4" id="KW-1185">Reference proteome</keyword>
<dbReference type="Pfam" id="PF01713">
    <property type="entry name" value="Smr"/>
    <property type="match status" value="1"/>
</dbReference>
<sequence>MRRPRHLSPEERAIWDHVARQAQPLNPKKPKPAPEAKAPPKRPPSVVPQRDLPDFTVGMTADVTRPNDILPPLRERLQRAPIQMDAKNFMRMKSGKLKPEGRLDLHGMYRDEAYPELIAFILNAQAAGKRLVLVITGKGKSSDDWAGGRGVLRRQVPQWLQLPPIGPAVLEVRPAHLKHGGDGAYYVYLRRRK</sequence>
<dbReference type="SMART" id="SM00463">
    <property type="entry name" value="SMR"/>
    <property type="match status" value="1"/>
</dbReference>
<name>A0ABS8BUM4_9RHOB</name>
<feature type="region of interest" description="Disordered" evidence="1">
    <location>
        <begin position="1"/>
        <end position="52"/>
    </location>
</feature>